<name>A0A8J5GI40_ZINOF</name>
<evidence type="ECO:0000313" key="6">
    <source>
        <dbReference type="Proteomes" id="UP000734854"/>
    </source>
</evidence>
<feature type="domain" description="K Homology" evidence="4">
    <location>
        <begin position="161"/>
        <end position="236"/>
    </location>
</feature>
<feature type="domain" description="K Homology" evidence="4">
    <location>
        <begin position="47"/>
        <end position="143"/>
    </location>
</feature>
<keyword evidence="2" id="KW-0694">RNA-binding</keyword>
<proteinExistence type="predicted"/>
<dbReference type="PROSITE" id="PS50084">
    <property type="entry name" value="KH_TYPE_1"/>
    <property type="match status" value="4"/>
</dbReference>
<dbReference type="Gene3D" id="3.30.310.210">
    <property type="match status" value="1"/>
</dbReference>
<evidence type="ECO:0000256" key="3">
    <source>
        <dbReference type="SAM" id="MobiDB-lite"/>
    </source>
</evidence>
<dbReference type="Proteomes" id="UP000734854">
    <property type="component" value="Unassembled WGS sequence"/>
</dbReference>
<protein>
    <recommendedName>
        <fullName evidence="4">K Homology domain-containing protein</fullName>
    </recommendedName>
</protein>
<organism evidence="5 6">
    <name type="scientific">Zingiber officinale</name>
    <name type="common">Ginger</name>
    <name type="synonym">Amomum zingiber</name>
    <dbReference type="NCBI Taxonomy" id="94328"/>
    <lineage>
        <taxon>Eukaryota</taxon>
        <taxon>Viridiplantae</taxon>
        <taxon>Streptophyta</taxon>
        <taxon>Embryophyta</taxon>
        <taxon>Tracheophyta</taxon>
        <taxon>Spermatophyta</taxon>
        <taxon>Magnoliopsida</taxon>
        <taxon>Liliopsida</taxon>
        <taxon>Zingiberales</taxon>
        <taxon>Zingiberaceae</taxon>
        <taxon>Zingiber</taxon>
    </lineage>
</organism>
<dbReference type="SUPFAM" id="SSF54791">
    <property type="entry name" value="Eukaryotic type KH-domain (KH-domain type I)"/>
    <property type="match status" value="4"/>
</dbReference>
<sequence>MSSMDEKKAYGKQGSGSFRKRPRDQFDNGKRKKHNPNYDHGSTNKPIDTIYRILCPVKKIGSVLGKGGDIVNALRDETHAKIRVADAIPGAEERVIIIFNYQSESEKSNPGQDTENSDTSELENTQPNCPAQDALLKIHDRIAADEILRGGVVQDRTEPDDIVTARILVPKNQVGCLLGKGGNIIQQLRTDTGANIRILPSDHLPRCAMGSDELVQVTPVSCHYFMVDEILEENRKTNILFGLNVSSSYFAHWMVTCFVSRGILLMETARTIVSGVPSITKKALFRISTLLHQHPNKENPPLETIIYASTQGSNRSDSSLPPPFLQGNRVWSPYYSDTRDQPTISRFGRYPDEPLRYPPGSFSRNNFHESEAAEEFSMRILCATVKIGGVIGKGGTNIRQLEQQTGARIQVEDTAPDAEERVINISCKEVPWETRSPTIEAVLQLQSRTSTNSDDGAITTRLLVPSSKVGSILGKGGDIITEMRRRTRADIRVYSKDDKPKYTSANEELVQISGPREFARDALAEIASRLRARTFRSENSSFSPASAPAAPFRGVPPFERISHRGAPSAGNTDTGSTRPGHFRGYTPERFLDRGTSSSSMFGPEKSVGYDYPKAYRQSYEAQYYHSPGASGYTNNAPAESKIPYGGATSFGRADISNSEIHQIMSSTDTARLNIQGQDRAIFHHPISLQGARAYRHHNNRFTLVSLAISDLVLPHTQILVTGCLIAN</sequence>
<dbReference type="InterPro" id="IPR004088">
    <property type="entry name" value="KH_dom_type_1"/>
</dbReference>
<comment type="caution">
    <text evidence="5">The sequence shown here is derived from an EMBL/GenBank/DDBJ whole genome shotgun (WGS) entry which is preliminary data.</text>
</comment>
<evidence type="ECO:0000256" key="1">
    <source>
        <dbReference type="ARBA" id="ARBA00022737"/>
    </source>
</evidence>
<accession>A0A8J5GI40</accession>
<dbReference type="InterPro" id="IPR004087">
    <property type="entry name" value="KH_dom"/>
</dbReference>
<keyword evidence="6" id="KW-1185">Reference proteome</keyword>
<dbReference type="EMBL" id="JACMSC010000009">
    <property type="protein sequence ID" value="KAG6506952.1"/>
    <property type="molecule type" value="Genomic_DNA"/>
</dbReference>
<dbReference type="PANTHER" id="PTHR10288">
    <property type="entry name" value="KH DOMAIN CONTAINING RNA BINDING PROTEIN"/>
    <property type="match status" value="1"/>
</dbReference>
<dbReference type="Pfam" id="PF00013">
    <property type="entry name" value="KH_1"/>
    <property type="match status" value="4"/>
</dbReference>
<feature type="region of interest" description="Disordered" evidence="3">
    <location>
        <begin position="1"/>
        <end position="45"/>
    </location>
</feature>
<dbReference type="InterPro" id="IPR036612">
    <property type="entry name" value="KH_dom_type_1_sf"/>
</dbReference>
<gene>
    <name evidence="5" type="ORF">ZIOFF_032286</name>
</gene>
<reference evidence="5 6" key="1">
    <citation type="submission" date="2020-08" db="EMBL/GenBank/DDBJ databases">
        <title>Plant Genome Project.</title>
        <authorList>
            <person name="Zhang R.-G."/>
        </authorList>
    </citation>
    <scope>NUCLEOTIDE SEQUENCE [LARGE SCALE GENOMIC DNA]</scope>
    <source>
        <tissue evidence="5">Rhizome</tissue>
    </source>
</reference>
<dbReference type="GO" id="GO:0003723">
    <property type="term" value="F:RNA binding"/>
    <property type="evidence" value="ECO:0007669"/>
    <property type="project" value="UniProtKB-UniRule"/>
</dbReference>
<feature type="region of interest" description="Disordered" evidence="3">
    <location>
        <begin position="563"/>
        <end position="582"/>
    </location>
</feature>
<evidence type="ECO:0000259" key="4">
    <source>
        <dbReference type="SMART" id="SM00322"/>
    </source>
</evidence>
<dbReference type="AlphaFoldDB" id="A0A8J5GI40"/>
<feature type="compositionally biased region" description="Polar residues" evidence="3">
    <location>
        <begin position="104"/>
        <end position="114"/>
    </location>
</feature>
<feature type="domain" description="K Homology" evidence="4">
    <location>
        <begin position="374"/>
        <end position="450"/>
    </location>
</feature>
<dbReference type="CDD" id="cd22459">
    <property type="entry name" value="KH-I_PEPPER_rpt1_like"/>
    <property type="match status" value="1"/>
</dbReference>
<evidence type="ECO:0000313" key="5">
    <source>
        <dbReference type="EMBL" id="KAG6506952.1"/>
    </source>
</evidence>
<feature type="region of interest" description="Disordered" evidence="3">
    <location>
        <begin position="104"/>
        <end position="128"/>
    </location>
</feature>
<evidence type="ECO:0000256" key="2">
    <source>
        <dbReference type="PROSITE-ProRule" id="PRU00117"/>
    </source>
</evidence>
<keyword evidence="1" id="KW-0677">Repeat</keyword>
<dbReference type="SMART" id="SM00322">
    <property type="entry name" value="KH"/>
    <property type="match status" value="4"/>
</dbReference>
<dbReference type="CDD" id="cd22460">
    <property type="entry name" value="KH-I_PEPPER_rpt2_like"/>
    <property type="match status" value="1"/>
</dbReference>
<feature type="domain" description="K Homology" evidence="4">
    <location>
        <begin position="456"/>
        <end position="531"/>
    </location>
</feature>
<dbReference type="Gene3D" id="3.30.1370.10">
    <property type="entry name" value="K Homology domain, type 1"/>
    <property type="match status" value="2"/>
</dbReference>